<feature type="transmembrane region" description="Helical" evidence="1">
    <location>
        <begin position="21"/>
        <end position="44"/>
    </location>
</feature>
<organism evidence="3 4">
    <name type="scientific">Agrobacterium tumefaciens str. B6</name>
    <dbReference type="NCBI Taxonomy" id="1183423"/>
    <lineage>
        <taxon>Bacteria</taxon>
        <taxon>Pseudomonadati</taxon>
        <taxon>Pseudomonadota</taxon>
        <taxon>Alphaproteobacteria</taxon>
        <taxon>Hyphomicrobiales</taxon>
        <taxon>Rhizobiaceae</taxon>
        <taxon>Rhizobium/Agrobacterium group</taxon>
        <taxon>Agrobacterium</taxon>
        <taxon>Agrobacterium tumefaciens complex</taxon>
    </lineage>
</organism>
<dbReference type="AlphaFoldDB" id="A0A822UYY0"/>
<comment type="caution">
    <text evidence="3">The sequence shown here is derived from an EMBL/GenBank/DDBJ whole genome shotgun (WGS) entry which is preliminary data.</text>
</comment>
<name>A0A822UYY0_AGRTU</name>
<sequence length="188" mass="20582">MSKVVRLESRRKAQPVSEGSFAKLVAFSMLASFVVGAGASYFLMGENAVPAQASVPKERSVSIIRGDQQTATAIATYNYCAGSVRVNCVVDGDTIWSNGVKIRVADIDAPEIGTPRCASERSLGDRATRRLLELVNAGPFEMQSWPGRDEDKYGRKLRVLIRDGRSLGDILVSEGLARTWMGRRQPWC</sequence>
<dbReference type="RefSeq" id="WP_060723286.1">
    <property type="nucleotide sequence ID" value="NZ_LMVK01000004.1"/>
</dbReference>
<dbReference type="InterPro" id="IPR035437">
    <property type="entry name" value="SNase_OB-fold_sf"/>
</dbReference>
<dbReference type="Pfam" id="PF00565">
    <property type="entry name" value="SNase"/>
    <property type="match status" value="1"/>
</dbReference>
<evidence type="ECO:0000259" key="2">
    <source>
        <dbReference type="PROSITE" id="PS50830"/>
    </source>
</evidence>
<keyword evidence="1" id="KW-0472">Membrane</keyword>
<proteinExistence type="predicted"/>
<dbReference type="PROSITE" id="PS50830">
    <property type="entry name" value="TNASE_3"/>
    <property type="match status" value="1"/>
</dbReference>
<dbReference type="Proteomes" id="UP000192074">
    <property type="component" value="Unassembled WGS sequence"/>
</dbReference>
<protein>
    <submittedName>
        <fullName evidence="3">Micrococcal nuclease-like nuclease</fullName>
    </submittedName>
</protein>
<dbReference type="Gene3D" id="2.40.50.90">
    <property type="match status" value="1"/>
</dbReference>
<evidence type="ECO:0000256" key="1">
    <source>
        <dbReference type="SAM" id="Phobius"/>
    </source>
</evidence>
<dbReference type="InterPro" id="IPR016071">
    <property type="entry name" value="Staphylococal_nuclease_OB-fold"/>
</dbReference>
<keyword evidence="1" id="KW-1133">Transmembrane helix</keyword>
<dbReference type="SUPFAM" id="SSF50199">
    <property type="entry name" value="Staphylococcal nuclease"/>
    <property type="match status" value="1"/>
</dbReference>
<dbReference type="EMBL" id="FCNL01000010">
    <property type="protein sequence ID" value="CVI15136.1"/>
    <property type="molecule type" value="Genomic_DNA"/>
</dbReference>
<reference evidence="3 4" key="1">
    <citation type="submission" date="2016-01" db="EMBL/GenBank/DDBJ databases">
        <authorList>
            <person name="Regsiter A."/>
            <person name="william w."/>
        </authorList>
    </citation>
    <scope>NUCLEOTIDE SEQUENCE [LARGE SCALE GENOMIC DNA]</scope>
    <source>
        <strain evidence="3 4">B6</strain>
    </source>
</reference>
<evidence type="ECO:0000313" key="4">
    <source>
        <dbReference type="Proteomes" id="UP000192074"/>
    </source>
</evidence>
<feature type="domain" description="TNase-like" evidence="2">
    <location>
        <begin position="80"/>
        <end position="178"/>
    </location>
</feature>
<gene>
    <name evidence="3" type="ORF">AGR4A_Cc180025</name>
</gene>
<accession>A0A822UYY0</accession>
<evidence type="ECO:0000313" key="3">
    <source>
        <dbReference type="EMBL" id="CVI15136.1"/>
    </source>
</evidence>
<keyword evidence="1" id="KW-0812">Transmembrane</keyword>